<dbReference type="InterPro" id="IPR018028">
    <property type="entry name" value="Catalase"/>
</dbReference>
<accession>A0ABR3XTY7</accession>
<keyword evidence="14" id="KW-1185">Reference proteome</keyword>
<keyword evidence="3 10" id="KW-0575">Peroxidase</keyword>
<dbReference type="SUPFAM" id="SSF56634">
    <property type="entry name" value="Heme-dependent catalase-like"/>
    <property type="match status" value="1"/>
</dbReference>
<comment type="catalytic activity">
    <reaction evidence="10">
        <text>2 H2O2 = O2 + 2 H2O</text>
        <dbReference type="Rhea" id="RHEA:20309"/>
        <dbReference type="ChEBI" id="CHEBI:15377"/>
        <dbReference type="ChEBI" id="CHEBI:15379"/>
        <dbReference type="ChEBI" id="CHEBI:16240"/>
        <dbReference type="EC" id="1.11.1.6"/>
    </reaction>
</comment>
<comment type="pathway">
    <text evidence="1">Alkaloid biosynthesis.</text>
</comment>
<dbReference type="PROSITE" id="PS00438">
    <property type="entry name" value="CATALASE_2"/>
    <property type="match status" value="1"/>
</dbReference>
<dbReference type="EMBL" id="JAVDPF010000010">
    <property type="protein sequence ID" value="KAL1879458.1"/>
    <property type="molecule type" value="Genomic_DNA"/>
</dbReference>
<dbReference type="PROSITE" id="PS00437">
    <property type="entry name" value="CATALASE_1"/>
    <property type="match status" value="1"/>
</dbReference>
<evidence type="ECO:0000256" key="4">
    <source>
        <dbReference type="ARBA" id="ARBA00022589"/>
    </source>
</evidence>
<dbReference type="GO" id="GO:0004096">
    <property type="term" value="F:catalase activity"/>
    <property type="evidence" value="ECO:0007669"/>
    <property type="project" value="UniProtKB-EC"/>
</dbReference>
<dbReference type="PANTHER" id="PTHR11465:SF26">
    <property type="entry name" value="CATALASE 2"/>
    <property type="match status" value="1"/>
</dbReference>
<dbReference type="SMART" id="SM01060">
    <property type="entry name" value="Catalase"/>
    <property type="match status" value="1"/>
</dbReference>
<keyword evidence="7 10" id="KW-0560">Oxidoreductase</keyword>
<dbReference type="PANTHER" id="PTHR11465">
    <property type="entry name" value="CATALASE"/>
    <property type="match status" value="1"/>
</dbReference>
<dbReference type="InterPro" id="IPR024708">
    <property type="entry name" value="Catalase_AS"/>
</dbReference>
<dbReference type="EC" id="1.11.1.6" evidence="10"/>
<evidence type="ECO:0000256" key="5">
    <source>
        <dbReference type="ARBA" id="ARBA00022617"/>
    </source>
</evidence>
<evidence type="ECO:0000259" key="12">
    <source>
        <dbReference type="SMART" id="SM01060"/>
    </source>
</evidence>
<gene>
    <name evidence="13" type="primary">CAT1_2</name>
    <name evidence="13" type="ORF">Plec18167_003913</name>
</gene>
<evidence type="ECO:0000313" key="14">
    <source>
        <dbReference type="Proteomes" id="UP001583193"/>
    </source>
</evidence>
<dbReference type="PIRSF" id="PIRSF038928">
    <property type="entry name" value="Catalase_clade1-3"/>
    <property type="match status" value="1"/>
</dbReference>
<keyword evidence="4" id="KW-0017">Alkaloid metabolism</keyword>
<keyword evidence="5 10" id="KW-0349">Heme</keyword>
<name>A0ABR3XTY7_9EURO</name>
<dbReference type="InterPro" id="IPR002226">
    <property type="entry name" value="Catalase_haem_BS"/>
</dbReference>
<evidence type="ECO:0000256" key="11">
    <source>
        <dbReference type="RuleBase" id="RU004142"/>
    </source>
</evidence>
<dbReference type="InterPro" id="IPR011614">
    <property type="entry name" value="Catalase_core"/>
</dbReference>
<protein>
    <recommendedName>
        <fullName evidence="10">Catalase</fullName>
        <ecNumber evidence="10">1.11.1.6</ecNumber>
    </recommendedName>
</protein>
<dbReference type="CDD" id="cd08157">
    <property type="entry name" value="catalase_fungal"/>
    <property type="match status" value="1"/>
</dbReference>
<keyword evidence="9 10" id="KW-0376">Hydrogen peroxide</keyword>
<evidence type="ECO:0000313" key="13">
    <source>
        <dbReference type="EMBL" id="KAL1879458.1"/>
    </source>
</evidence>
<evidence type="ECO:0000256" key="7">
    <source>
        <dbReference type="ARBA" id="ARBA00023002"/>
    </source>
</evidence>
<dbReference type="Pfam" id="PF06628">
    <property type="entry name" value="Catalase-rel"/>
    <property type="match status" value="1"/>
</dbReference>
<dbReference type="PRINTS" id="PR00067">
    <property type="entry name" value="CATALASE"/>
</dbReference>
<evidence type="ECO:0000256" key="3">
    <source>
        <dbReference type="ARBA" id="ARBA00022559"/>
    </source>
</evidence>
<reference evidence="13 14" key="1">
    <citation type="journal article" date="2024" name="IMA Fungus">
        <title>IMA Genome - F19 : A genome assembly and annotation guide to empower mycologists, including annotated draft genome sequences of Ceratocystis pirilliformis, Diaporthe australafricana, Fusarium ophioides, Paecilomyces lecythidis, and Sporothrix stenoceras.</title>
        <authorList>
            <person name="Aylward J."/>
            <person name="Wilson A.M."/>
            <person name="Visagie C.M."/>
            <person name="Spraker J."/>
            <person name="Barnes I."/>
            <person name="Buitendag C."/>
            <person name="Ceriani C."/>
            <person name="Del Mar Angel L."/>
            <person name="du Plessis D."/>
            <person name="Fuchs T."/>
            <person name="Gasser K."/>
            <person name="Kramer D."/>
            <person name="Li W."/>
            <person name="Munsamy K."/>
            <person name="Piso A."/>
            <person name="Price J.L."/>
            <person name="Sonnekus B."/>
            <person name="Thomas C."/>
            <person name="van der Nest A."/>
            <person name="van Dijk A."/>
            <person name="van Heerden A."/>
            <person name="van Vuuren N."/>
            <person name="Yilmaz N."/>
            <person name="Duong T.A."/>
            <person name="van der Merwe N.A."/>
            <person name="Wingfield M.J."/>
            <person name="Wingfield B.D."/>
        </authorList>
    </citation>
    <scope>NUCLEOTIDE SEQUENCE [LARGE SCALE GENOMIC DNA]</scope>
    <source>
        <strain evidence="13 14">CMW 18167</strain>
    </source>
</reference>
<comment type="similarity">
    <text evidence="2 10">Belongs to the catalase family.</text>
</comment>
<dbReference type="Gene3D" id="2.40.180.10">
    <property type="entry name" value="Catalase core domain"/>
    <property type="match status" value="1"/>
</dbReference>
<feature type="domain" description="Catalase core" evidence="12">
    <location>
        <begin position="7"/>
        <end position="395"/>
    </location>
</feature>
<comment type="caution">
    <text evidence="13">The sequence shown here is derived from an EMBL/GenBank/DDBJ whole genome shotgun (WGS) entry which is preliminary data.</text>
</comment>
<organism evidence="13 14">
    <name type="scientific">Paecilomyces lecythidis</name>
    <dbReference type="NCBI Taxonomy" id="3004212"/>
    <lineage>
        <taxon>Eukaryota</taxon>
        <taxon>Fungi</taxon>
        <taxon>Dikarya</taxon>
        <taxon>Ascomycota</taxon>
        <taxon>Pezizomycotina</taxon>
        <taxon>Eurotiomycetes</taxon>
        <taxon>Eurotiomycetidae</taxon>
        <taxon>Eurotiales</taxon>
        <taxon>Thermoascaceae</taxon>
        <taxon>Paecilomyces</taxon>
    </lineage>
</organism>
<comment type="function">
    <text evidence="11">Catalyzes the degradation of hydrogen peroxide (H(2)O(2)) generated by peroxisomal oxidases to water and oxygen, thereby protecting cells from the toxic effects of hydrogen peroxide.</text>
</comment>
<dbReference type="Proteomes" id="UP001583193">
    <property type="component" value="Unassembled WGS sequence"/>
</dbReference>
<evidence type="ECO:0000256" key="9">
    <source>
        <dbReference type="ARBA" id="ARBA00023324"/>
    </source>
</evidence>
<dbReference type="InterPro" id="IPR020835">
    <property type="entry name" value="Catalase_sf"/>
</dbReference>
<dbReference type="Pfam" id="PF00199">
    <property type="entry name" value="Catalase"/>
    <property type="match status" value="1"/>
</dbReference>
<evidence type="ECO:0000256" key="10">
    <source>
        <dbReference type="RuleBase" id="RU000498"/>
    </source>
</evidence>
<evidence type="ECO:0000256" key="6">
    <source>
        <dbReference type="ARBA" id="ARBA00022723"/>
    </source>
</evidence>
<evidence type="ECO:0000256" key="1">
    <source>
        <dbReference type="ARBA" id="ARBA00004913"/>
    </source>
</evidence>
<sequence length="490" mass="55064">MSRPTFTLAEGQPVSDPSVSTTLPIFGGGGLTTLGDTLLIEQLAHFNRERIPERVVHAKAAGAWGEFEVTQDNSWLTSAKFLNGVGKKTKVLFRLSTTGGEKGSADTVRDVRGFSVKFFTEEGNHDIVGNHVPVFFVRDPARFPSLNRSHKRHPATNRPDETMFWDFHVNQPESVHALMHLFGSRGLPDSIRRITGFGVHTFKMVTADGRFRYVKFHFKPVAGVTTFTGPDATRMAGVNADFHNEDLWNAISRGEYPVWKLYVQVMEPEQAETYGRALFDITKVWPHKDFPLIELGQMTLNKNPENYFAEIEQAAFSPSNMVPGIAMTLDPMLQARMFAYPDAQRYRLGVNYTQLPPNRAICPVFAPYERDGYGTITRNYGGEPNYVRNTLGSGIPSQVLSDVRHSERIERDAVLGQNEIRVDGEDYIQPRQLWNKVFDEAEKKLFVANVSGSLEDVPTELKKAVIAMFGNVDPQIAQMLAAKTKVNWHL</sequence>
<dbReference type="PROSITE" id="PS51402">
    <property type="entry name" value="CATALASE_3"/>
    <property type="match status" value="1"/>
</dbReference>
<evidence type="ECO:0000256" key="2">
    <source>
        <dbReference type="ARBA" id="ARBA00005329"/>
    </source>
</evidence>
<dbReference type="InterPro" id="IPR024711">
    <property type="entry name" value="Catalase_clade1/3"/>
</dbReference>
<keyword evidence="6 10" id="KW-0479">Metal-binding</keyword>
<evidence type="ECO:0000256" key="8">
    <source>
        <dbReference type="ARBA" id="ARBA00023004"/>
    </source>
</evidence>
<keyword evidence="8 10" id="KW-0408">Iron</keyword>
<proteinExistence type="inferred from homology"/>
<dbReference type="InterPro" id="IPR010582">
    <property type="entry name" value="Catalase_immune_responsive"/>
</dbReference>